<evidence type="ECO:0000256" key="6">
    <source>
        <dbReference type="ARBA" id="ARBA00022840"/>
    </source>
</evidence>
<dbReference type="EC" id="6.3.4.20" evidence="8"/>
<sequence>MEKKKSKTVLLYSSGMDSFIASQLLDPDILLYIKTGSSYEEKELKVIRKLIDDFYIRSTFYTVDLSFLREYELENAHIPLRNLLFIQIASYYGDIIYLCALKGETSKDKSKRFRDMTQSLINYCLNDKLGLEMKRKIKVKFPFKKFTKTKLLKHYLGTAVDSYARKVMIDNLEEYTTSCYDHQYDACGWCLSCYRRWVAEVNNDIFRQYAKSPYKYYEEVLKPQFKGIWTKYKLLYKKEFYINISSNIGAYKANKKFKKWQEEKRDV</sequence>
<dbReference type="Gene3D" id="3.40.50.620">
    <property type="entry name" value="HUPs"/>
    <property type="match status" value="1"/>
</dbReference>
<dbReference type="GO" id="GO:0005524">
    <property type="term" value="F:ATP binding"/>
    <property type="evidence" value="ECO:0007669"/>
    <property type="project" value="UniProtKB-KW"/>
</dbReference>
<evidence type="ECO:0000256" key="1">
    <source>
        <dbReference type="ARBA" id="ARBA00005061"/>
    </source>
</evidence>
<keyword evidence="4" id="KW-0547">Nucleotide-binding</keyword>
<dbReference type="GO" id="GO:0016874">
    <property type="term" value="F:ligase activity"/>
    <property type="evidence" value="ECO:0007669"/>
    <property type="project" value="UniProtKB-KW"/>
</dbReference>
<keyword evidence="6" id="KW-0067">ATP-binding</keyword>
<evidence type="ECO:0000313" key="10">
    <source>
        <dbReference type="EMBL" id="KKM91611.1"/>
    </source>
</evidence>
<dbReference type="EMBL" id="LAZR01006511">
    <property type="protein sequence ID" value="KKM91611.1"/>
    <property type="molecule type" value="Genomic_DNA"/>
</dbReference>
<evidence type="ECO:0000256" key="3">
    <source>
        <dbReference type="ARBA" id="ARBA00022723"/>
    </source>
</evidence>
<dbReference type="AlphaFoldDB" id="A0A0F9LWU6"/>
<protein>
    <recommendedName>
        <fullName evidence="8">7-cyano-7-deazaguanine synthase</fullName>
        <ecNumber evidence="8">6.3.4.20</ecNumber>
    </recommendedName>
</protein>
<evidence type="ECO:0000256" key="2">
    <source>
        <dbReference type="ARBA" id="ARBA00022598"/>
    </source>
</evidence>
<name>A0A0F9LWU6_9ZZZZ</name>
<comment type="catalytic activity">
    <reaction evidence="9">
        <text>7-carboxy-7-carbaguanine + NH4(+) + 2 ATP = 7-cyano-7-carbaguanine + 2 AMP + 2 diphosphate + 2 H(+)</text>
        <dbReference type="Rhea" id="RHEA:27982"/>
        <dbReference type="ChEBI" id="CHEBI:15378"/>
        <dbReference type="ChEBI" id="CHEBI:28938"/>
        <dbReference type="ChEBI" id="CHEBI:30616"/>
        <dbReference type="ChEBI" id="CHEBI:33019"/>
        <dbReference type="ChEBI" id="CHEBI:45075"/>
        <dbReference type="ChEBI" id="CHEBI:61036"/>
        <dbReference type="ChEBI" id="CHEBI:456215"/>
        <dbReference type="EC" id="6.3.4.20"/>
    </reaction>
</comment>
<comment type="similarity">
    <text evidence="7">Belongs to the QueC family.</text>
</comment>
<evidence type="ECO:0000256" key="7">
    <source>
        <dbReference type="ARBA" id="ARBA00037993"/>
    </source>
</evidence>
<dbReference type="InterPro" id="IPR014729">
    <property type="entry name" value="Rossmann-like_a/b/a_fold"/>
</dbReference>
<dbReference type="GO" id="GO:0046872">
    <property type="term" value="F:metal ion binding"/>
    <property type="evidence" value="ECO:0007669"/>
    <property type="project" value="UniProtKB-KW"/>
</dbReference>
<keyword evidence="5" id="KW-0862">Zinc</keyword>
<evidence type="ECO:0000256" key="4">
    <source>
        <dbReference type="ARBA" id="ARBA00022741"/>
    </source>
</evidence>
<accession>A0A0F9LWU6</accession>
<dbReference type="Pfam" id="PF06508">
    <property type="entry name" value="QueC"/>
    <property type="match status" value="1"/>
</dbReference>
<gene>
    <name evidence="10" type="ORF">LCGC14_1226830</name>
</gene>
<dbReference type="PANTHER" id="PTHR42914:SF1">
    <property type="entry name" value="7-CYANO-7-DEAZAGUANINE SYNTHASE"/>
    <property type="match status" value="1"/>
</dbReference>
<proteinExistence type="inferred from homology"/>
<dbReference type="PANTHER" id="PTHR42914">
    <property type="entry name" value="7-CYANO-7-DEAZAGUANINE SYNTHASE"/>
    <property type="match status" value="1"/>
</dbReference>
<organism evidence="10">
    <name type="scientific">marine sediment metagenome</name>
    <dbReference type="NCBI Taxonomy" id="412755"/>
    <lineage>
        <taxon>unclassified sequences</taxon>
        <taxon>metagenomes</taxon>
        <taxon>ecological metagenomes</taxon>
    </lineage>
</organism>
<dbReference type="InterPro" id="IPR018317">
    <property type="entry name" value="QueC"/>
</dbReference>
<keyword evidence="2" id="KW-0436">Ligase</keyword>
<dbReference type="SUPFAM" id="SSF52402">
    <property type="entry name" value="Adenine nucleotide alpha hydrolases-like"/>
    <property type="match status" value="1"/>
</dbReference>
<comment type="pathway">
    <text evidence="1">Purine metabolism; 7-cyano-7-deazaguanine biosynthesis.</text>
</comment>
<comment type="caution">
    <text evidence="10">The sequence shown here is derived from an EMBL/GenBank/DDBJ whole genome shotgun (WGS) entry which is preliminary data.</text>
</comment>
<evidence type="ECO:0000256" key="5">
    <source>
        <dbReference type="ARBA" id="ARBA00022833"/>
    </source>
</evidence>
<reference evidence="10" key="1">
    <citation type="journal article" date="2015" name="Nature">
        <title>Complex archaea that bridge the gap between prokaryotes and eukaryotes.</title>
        <authorList>
            <person name="Spang A."/>
            <person name="Saw J.H."/>
            <person name="Jorgensen S.L."/>
            <person name="Zaremba-Niedzwiedzka K."/>
            <person name="Martijn J."/>
            <person name="Lind A.E."/>
            <person name="van Eijk R."/>
            <person name="Schleper C."/>
            <person name="Guy L."/>
            <person name="Ettema T.J."/>
        </authorList>
    </citation>
    <scope>NUCLEOTIDE SEQUENCE</scope>
</reference>
<keyword evidence="3" id="KW-0479">Metal-binding</keyword>
<evidence type="ECO:0000256" key="9">
    <source>
        <dbReference type="ARBA" id="ARBA00047890"/>
    </source>
</evidence>
<evidence type="ECO:0000256" key="8">
    <source>
        <dbReference type="ARBA" id="ARBA00039149"/>
    </source>
</evidence>